<dbReference type="EMBL" id="JABEQD010000028">
    <property type="protein sequence ID" value="MBB2170433.1"/>
    <property type="molecule type" value="Genomic_DNA"/>
</dbReference>
<dbReference type="AlphaFoldDB" id="A0A7W4IWQ3"/>
<name>A0A7W4IWQ3_9PROT</name>
<organism evidence="1 2">
    <name type="scientific">Gluconacetobacter aggeris</name>
    <dbReference type="NCBI Taxonomy" id="1286186"/>
    <lineage>
        <taxon>Bacteria</taxon>
        <taxon>Pseudomonadati</taxon>
        <taxon>Pseudomonadota</taxon>
        <taxon>Alphaproteobacteria</taxon>
        <taxon>Acetobacterales</taxon>
        <taxon>Acetobacteraceae</taxon>
        <taxon>Gluconacetobacter</taxon>
    </lineage>
</organism>
<dbReference type="RefSeq" id="WP_182987873.1">
    <property type="nucleotide sequence ID" value="NZ_JABEQD010000028.1"/>
</dbReference>
<reference evidence="1 2" key="1">
    <citation type="submission" date="2020-04" db="EMBL/GenBank/DDBJ databases">
        <title>Description of novel Gluconacetobacter.</title>
        <authorList>
            <person name="Sombolestani A."/>
        </authorList>
    </citation>
    <scope>NUCLEOTIDE SEQUENCE [LARGE SCALE GENOMIC DNA]</scope>
    <source>
        <strain evidence="1 2">LMG 27801</strain>
    </source>
</reference>
<accession>A0A7W4IWQ3</accession>
<keyword evidence="2" id="KW-1185">Reference proteome</keyword>
<protein>
    <submittedName>
        <fullName evidence="1">Uncharacterized protein</fullName>
    </submittedName>
</protein>
<proteinExistence type="predicted"/>
<gene>
    <name evidence="1" type="ORF">HLH36_19200</name>
</gene>
<evidence type="ECO:0000313" key="1">
    <source>
        <dbReference type="EMBL" id="MBB2170433.1"/>
    </source>
</evidence>
<sequence length="264" mass="29166">MSKRTYRTGTAIPDVIADPATLAPDAVRCLWVRPIEGRYLPTVIFNDGTDCPLACAMDALQARQFCQRISAIHDWPVMDHRPKDIGPEVAAEKIWATMPPEYKAQIDGETLINMEGAGYMMADMCREYRLPLGIAIHRCTERIGTFIHDMVSQGAMSEQDGKENARLAAKGAFSRLDEIYAGEEHGPDLATVAPHRLGVMLADYHQSKHSSDDQFQHGLTATLTIAMTVWTGKGESEPVAKARADVTMDAAIRHWFRLTGRAVG</sequence>
<comment type="caution">
    <text evidence="1">The sequence shown here is derived from an EMBL/GenBank/DDBJ whole genome shotgun (WGS) entry which is preliminary data.</text>
</comment>
<dbReference type="Proteomes" id="UP000559860">
    <property type="component" value="Unassembled WGS sequence"/>
</dbReference>
<evidence type="ECO:0000313" key="2">
    <source>
        <dbReference type="Proteomes" id="UP000559860"/>
    </source>
</evidence>